<feature type="transmembrane region" description="Helical" evidence="7">
    <location>
        <begin position="325"/>
        <end position="347"/>
    </location>
</feature>
<feature type="transmembrane region" description="Helical" evidence="7">
    <location>
        <begin position="200"/>
        <end position="219"/>
    </location>
</feature>
<name>A0A413HBI7_9BACE</name>
<feature type="transmembrane region" description="Helical" evidence="7">
    <location>
        <begin position="296"/>
        <end position="319"/>
    </location>
</feature>
<dbReference type="InterPro" id="IPR002656">
    <property type="entry name" value="Acyl_transf_3_dom"/>
</dbReference>
<evidence type="ECO:0000256" key="4">
    <source>
        <dbReference type="ARBA" id="ARBA00022692"/>
    </source>
</evidence>
<evidence type="ECO:0000259" key="8">
    <source>
        <dbReference type="Pfam" id="PF01757"/>
    </source>
</evidence>
<evidence type="ECO:0000256" key="2">
    <source>
        <dbReference type="ARBA" id="ARBA00007400"/>
    </source>
</evidence>
<comment type="subcellular location">
    <subcellularLocation>
        <location evidence="1">Cell membrane</location>
        <topology evidence="1">Multi-pass membrane protein</topology>
    </subcellularLocation>
</comment>
<feature type="transmembrane region" description="Helical" evidence="7">
    <location>
        <begin position="93"/>
        <end position="114"/>
    </location>
</feature>
<evidence type="ECO:0000256" key="5">
    <source>
        <dbReference type="ARBA" id="ARBA00022989"/>
    </source>
</evidence>
<feature type="transmembrane region" description="Helical" evidence="7">
    <location>
        <begin position="141"/>
        <end position="160"/>
    </location>
</feature>
<comment type="caution">
    <text evidence="9">The sequence shown here is derived from an EMBL/GenBank/DDBJ whole genome shotgun (WGS) entry which is preliminary data.</text>
</comment>
<keyword evidence="4 7" id="KW-0812">Transmembrane</keyword>
<dbReference type="OrthoDB" id="9810469at2"/>
<sequence>MIETGNLQQINANRVIFLDWLRAIACLMVLIVHASECIYSNDYSFSFPSEAGRWSVCLINGFVRPAVPLFLIASAYLLVPLKTDTKTFFCKRFIRVVIPFIVWLVVYAVLPILWEEYTMIDVKNNLSKIFINFIPRASHLWFIYMLLGIYLIMPVLSSWLKQVSRREEEFFLALWLFTTLFWHAHEIFGDIFGECWWNPFPLFHYVSGYVGYVIMAHYIRKYLNWSMKKTLYVALPCFLIGYLFCVWSFYTRSFTVEAVQQLELSWQTTSIAPVLMSFGAFMFIKKISYTGKAYKIIRDISCMSYGMYLMHMLILPYIFGLCNSAMSPAITILVTALVTYVICYIITKMISCLKYGKYIVG</sequence>
<comment type="similarity">
    <text evidence="2">Belongs to the acyltransferase 3 family.</text>
</comment>
<keyword evidence="6 7" id="KW-0472">Membrane</keyword>
<gene>
    <name evidence="9" type="ORF">DXA68_00030</name>
</gene>
<keyword evidence="9" id="KW-0012">Acyltransferase</keyword>
<keyword evidence="9" id="KW-0808">Transferase</keyword>
<feature type="transmembrane region" description="Helical" evidence="7">
    <location>
        <begin position="20"/>
        <end position="41"/>
    </location>
</feature>
<proteinExistence type="inferred from homology"/>
<feature type="transmembrane region" description="Helical" evidence="7">
    <location>
        <begin position="172"/>
        <end position="188"/>
    </location>
</feature>
<evidence type="ECO:0000313" key="9">
    <source>
        <dbReference type="EMBL" id="RGX81097.1"/>
    </source>
</evidence>
<dbReference type="GO" id="GO:0016413">
    <property type="term" value="F:O-acetyltransferase activity"/>
    <property type="evidence" value="ECO:0007669"/>
    <property type="project" value="TreeGrafter"/>
</dbReference>
<feature type="domain" description="Acyltransferase 3" evidence="8">
    <location>
        <begin position="16"/>
        <end position="347"/>
    </location>
</feature>
<dbReference type="RefSeq" id="WP_117986239.1">
    <property type="nucleotide sequence ID" value="NZ_CABMFG010000001.1"/>
</dbReference>
<organism evidence="9 10">
    <name type="scientific">Bacteroides stercorirosoris</name>
    <dbReference type="NCBI Taxonomy" id="871324"/>
    <lineage>
        <taxon>Bacteria</taxon>
        <taxon>Pseudomonadati</taxon>
        <taxon>Bacteroidota</taxon>
        <taxon>Bacteroidia</taxon>
        <taxon>Bacteroidales</taxon>
        <taxon>Bacteroidaceae</taxon>
        <taxon>Bacteroides</taxon>
    </lineage>
</organism>
<feature type="transmembrane region" description="Helical" evidence="7">
    <location>
        <begin position="231"/>
        <end position="250"/>
    </location>
</feature>
<dbReference type="PANTHER" id="PTHR40074">
    <property type="entry name" value="O-ACETYLTRANSFERASE WECH"/>
    <property type="match status" value="1"/>
</dbReference>
<keyword evidence="5 7" id="KW-1133">Transmembrane helix</keyword>
<feature type="transmembrane region" description="Helical" evidence="7">
    <location>
        <begin position="61"/>
        <end position="81"/>
    </location>
</feature>
<dbReference type="Pfam" id="PF01757">
    <property type="entry name" value="Acyl_transf_3"/>
    <property type="match status" value="1"/>
</dbReference>
<feature type="transmembrane region" description="Helical" evidence="7">
    <location>
        <begin position="265"/>
        <end position="284"/>
    </location>
</feature>
<dbReference type="GO" id="GO:0005886">
    <property type="term" value="C:plasma membrane"/>
    <property type="evidence" value="ECO:0007669"/>
    <property type="project" value="UniProtKB-SubCell"/>
</dbReference>
<evidence type="ECO:0000256" key="7">
    <source>
        <dbReference type="SAM" id="Phobius"/>
    </source>
</evidence>
<evidence type="ECO:0000256" key="6">
    <source>
        <dbReference type="ARBA" id="ARBA00023136"/>
    </source>
</evidence>
<keyword evidence="3" id="KW-1003">Cell membrane</keyword>
<dbReference type="Proteomes" id="UP000286075">
    <property type="component" value="Unassembled WGS sequence"/>
</dbReference>
<accession>A0A413HBI7</accession>
<dbReference type="AlphaFoldDB" id="A0A413HBI7"/>
<dbReference type="EMBL" id="QSCF01000001">
    <property type="protein sequence ID" value="RGX81097.1"/>
    <property type="molecule type" value="Genomic_DNA"/>
</dbReference>
<dbReference type="PANTHER" id="PTHR40074:SF2">
    <property type="entry name" value="O-ACETYLTRANSFERASE WECH"/>
    <property type="match status" value="1"/>
</dbReference>
<reference evidence="9 10" key="1">
    <citation type="submission" date="2018-08" db="EMBL/GenBank/DDBJ databases">
        <title>A genome reference for cultivated species of the human gut microbiota.</title>
        <authorList>
            <person name="Zou Y."/>
            <person name="Xue W."/>
            <person name="Luo G."/>
        </authorList>
    </citation>
    <scope>NUCLEOTIDE SEQUENCE [LARGE SCALE GENOMIC DNA]</scope>
    <source>
        <strain evidence="9 10">OF03-9BH</strain>
    </source>
</reference>
<evidence type="ECO:0000256" key="3">
    <source>
        <dbReference type="ARBA" id="ARBA00022475"/>
    </source>
</evidence>
<evidence type="ECO:0000256" key="1">
    <source>
        <dbReference type="ARBA" id="ARBA00004651"/>
    </source>
</evidence>
<protein>
    <submittedName>
        <fullName evidence="9">Acyltransferase</fullName>
    </submittedName>
</protein>
<dbReference type="GO" id="GO:0009246">
    <property type="term" value="P:enterobacterial common antigen biosynthetic process"/>
    <property type="evidence" value="ECO:0007669"/>
    <property type="project" value="TreeGrafter"/>
</dbReference>
<evidence type="ECO:0000313" key="10">
    <source>
        <dbReference type="Proteomes" id="UP000286075"/>
    </source>
</evidence>